<sequence length="150" mass="17347">MGGVRYSDKKRFVEFIKKGNSETFYEVVKVFYTEIIKEWVEAGNKEEDFREKGPKIVLILDNASIHKKTDVVGKIAENMPNLILEYLPAYSPDLNIIELVWHSAKEFIAHRLFKSVEELESLLHQLLNEGGLIIKWDRKLKNKGNSVNAI</sequence>
<evidence type="ECO:0000259" key="1">
    <source>
        <dbReference type="Pfam" id="PF13358"/>
    </source>
</evidence>
<dbReference type="GO" id="GO:0003676">
    <property type="term" value="F:nucleic acid binding"/>
    <property type="evidence" value="ECO:0007669"/>
    <property type="project" value="InterPro"/>
</dbReference>
<dbReference type="Proteomes" id="UP000003613">
    <property type="component" value="Unassembled WGS sequence"/>
</dbReference>
<gene>
    <name evidence="2" type="ORF">MICAF_6040001</name>
</gene>
<dbReference type="EMBL" id="CAIM01000562">
    <property type="protein sequence ID" value="CCI20134.1"/>
    <property type="molecule type" value="Genomic_DNA"/>
</dbReference>
<evidence type="ECO:0000313" key="3">
    <source>
        <dbReference type="Proteomes" id="UP000003613"/>
    </source>
</evidence>
<protein>
    <recommendedName>
        <fullName evidence="1">Tc1-like transposase DDE domain-containing protein</fullName>
    </recommendedName>
</protein>
<feature type="domain" description="Tc1-like transposase DDE" evidence="1">
    <location>
        <begin position="15"/>
        <end position="119"/>
    </location>
</feature>
<dbReference type="Pfam" id="PF13358">
    <property type="entry name" value="DDE_3"/>
    <property type="match status" value="1"/>
</dbReference>
<dbReference type="InterPro" id="IPR036397">
    <property type="entry name" value="RNaseH_sf"/>
</dbReference>
<evidence type="ECO:0000313" key="2">
    <source>
        <dbReference type="EMBL" id="CCI20134.1"/>
    </source>
</evidence>
<dbReference type="InterPro" id="IPR047655">
    <property type="entry name" value="Transpos_IS630-like"/>
</dbReference>
<accession>I4HDL0</accession>
<dbReference type="Gene3D" id="3.30.420.10">
    <property type="entry name" value="Ribonuclease H-like superfamily/Ribonuclease H"/>
    <property type="match status" value="1"/>
</dbReference>
<dbReference type="InterPro" id="IPR038717">
    <property type="entry name" value="Tc1-like_DDE_dom"/>
</dbReference>
<dbReference type="HOGENOM" id="CLU_1873048_0_0_3"/>
<organism evidence="2 3">
    <name type="scientific">Microcystis aeruginosa PCC 9807</name>
    <dbReference type="NCBI Taxonomy" id="1160283"/>
    <lineage>
        <taxon>Bacteria</taxon>
        <taxon>Bacillati</taxon>
        <taxon>Cyanobacteriota</taxon>
        <taxon>Cyanophyceae</taxon>
        <taxon>Oscillatoriophycideae</taxon>
        <taxon>Chroococcales</taxon>
        <taxon>Microcystaceae</taxon>
        <taxon>Microcystis</taxon>
    </lineage>
</organism>
<comment type="caution">
    <text evidence="2">The sequence shown here is derived from an EMBL/GenBank/DDBJ whole genome shotgun (WGS) entry which is preliminary data.</text>
</comment>
<reference evidence="2 3" key="1">
    <citation type="submission" date="2012-04" db="EMBL/GenBank/DDBJ databases">
        <authorList>
            <person name="Genoscope - CEA"/>
        </authorList>
    </citation>
    <scope>NUCLEOTIDE SEQUENCE [LARGE SCALE GENOMIC DNA]</scope>
    <source>
        <strain evidence="2 3">9807</strain>
    </source>
</reference>
<name>I4HDL0_MICAE</name>
<dbReference type="NCBIfam" id="NF033545">
    <property type="entry name" value="transpos_IS630"/>
    <property type="match status" value="1"/>
</dbReference>
<proteinExistence type="predicted"/>
<dbReference type="AlphaFoldDB" id="I4HDL0"/>